<dbReference type="Pfam" id="PF00270">
    <property type="entry name" value="DEAD"/>
    <property type="match status" value="1"/>
</dbReference>
<dbReference type="PANTHER" id="PTHR18934">
    <property type="entry name" value="ATP-DEPENDENT RNA HELICASE"/>
    <property type="match status" value="1"/>
</dbReference>
<keyword evidence="12" id="KW-1185">Reference proteome</keyword>
<protein>
    <recommendedName>
        <fullName evidence="2">RNA helicase</fullName>
        <ecNumber evidence="2">3.6.4.13</ecNumber>
    </recommendedName>
</protein>
<feature type="domain" description="Helicase ATP-binding" evidence="9">
    <location>
        <begin position="52"/>
        <end position="217"/>
    </location>
</feature>
<dbReference type="GO" id="GO:0003723">
    <property type="term" value="F:RNA binding"/>
    <property type="evidence" value="ECO:0007669"/>
    <property type="project" value="TreeGrafter"/>
</dbReference>
<dbReference type="FunFam" id="3.40.50.300:FF:000578">
    <property type="entry name" value="probable ATP-dependent RNA helicase DHX35"/>
    <property type="match status" value="1"/>
</dbReference>
<accession>E6ZZD7</accession>
<dbReference type="InterPro" id="IPR014001">
    <property type="entry name" value="Helicase_ATP-bd"/>
</dbReference>
<dbReference type="GO" id="GO:0016787">
    <property type="term" value="F:hydrolase activity"/>
    <property type="evidence" value="ECO:0007669"/>
    <property type="project" value="UniProtKB-KW"/>
</dbReference>
<evidence type="ECO:0000256" key="1">
    <source>
        <dbReference type="ARBA" id="ARBA00008792"/>
    </source>
</evidence>
<dbReference type="InterPro" id="IPR011545">
    <property type="entry name" value="DEAD/DEAH_box_helicase_dom"/>
</dbReference>
<dbReference type="Pfam" id="PF07717">
    <property type="entry name" value="OB_NTP_bind"/>
    <property type="match status" value="1"/>
</dbReference>
<feature type="compositionally biased region" description="Polar residues" evidence="8">
    <location>
        <begin position="23"/>
        <end position="36"/>
    </location>
</feature>
<evidence type="ECO:0000256" key="3">
    <source>
        <dbReference type="ARBA" id="ARBA00022741"/>
    </source>
</evidence>
<gene>
    <name evidence="11" type="ORF">sr13298</name>
</gene>
<dbReference type="Gene3D" id="3.40.50.300">
    <property type="entry name" value="P-loop containing nucleotide triphosphate hydrolases"/>
    <property type="match status" value="2"/>
</dbReference>
<dbReference type="InterPro" id="IPR027417">
    <property type="entry name" value="P-loop_NTPase"/>
</dbReference>
<keyword evidence="6" id="KW-0067">ATP-binding</keyword>
<feature type="domain" description="Helicase C-terminal" evidence="10">
    <location>
        <begin position="240"/>
        <end position="415"/>
    </location>
</feature>
<dbReference type="GO" id="GO:0005524">
    <property type="term" value="F:ATP binding"/>
    <property type="evidence" value="ECO:0007669"/>
    <property type="project" value="UniProtKB-KW"/>
</dbReference>
<dbReference type="GO" id="GO:0071013">
    <property type="term" value="C:catalytic step 2 spliceosome"/>
    <property type="evidence" value="ECO:0007669"/>
    <property type="project" value="TreeGrafter"/>
</dbReference>
<keyword evidence="5 11" id="KW-0347">Helicase</keyword>
<dbReference type="Proteomes" id="UP000008867">
    <property type="component" value="Chromosome 5"/>
</dbReference>
<evidence type="ECO:0000256" key="4">
    <source>
        <dbReference type="ARBA" id="ARBA00022801"/>
    </source>
</evidence>
<evidence type="ECO:0000259" key="10">
    <source>
        <dbReference type="PROSITE" id="PS51194"/>
    </source>
</evidence>
<dbReference type="PROSITE" id="PS51192">
    <property type="entry name" value="HELICASE_ATP_BIND_1"/>
    <property type="match status" value="1"/>
</dbReference>
<evidence type="ECO:0000313" key="12">
    <source>
        <dbReference type="Proteomes" id="UP000008867"/>
    </source>
</evidence>
<evidence type="ECO:0000256" key="2">
    <source>
        <dbReference type="ARBA" id="ARBA00012552"/>
    </source>
</evidence>
<evidence type="ECO:0000256" key="8">
    <source>
        <dbReference type="SAM" id="MobiDB-lite"/>
    </source>
</evidence>
<dbReference type="PROSITE" id="PS00690">
    <property type="entry name" value="DEAH_ATP_HELICASE"/>
    <property type="match status" value="1"/>
</dbReference>
<dbReference type="EC" id="3.6.4.13" evidence="2"/>
<evidence type="ECO:0000256" key="7">
    <source>
        <dbReference type="ARBA" id="ARBA00047984"/>
    </source>
</evidence>
<comment type="similarity">
    <text evidence="1">Belongs to the DEAD box helicase family. DEAH subfamily.</text>
</comment>
<dbReference type="CDD" id="cd18791">
    <property type="entry name" value="SF2_C_RHA"/>
    <property type="match status" value="1"/>
</dbReference>
<evidence type="ECO:0000256" key="5">
    <source>
        <dbReference type="ARBA" id="ARBA00022806"/>
    </source>
</evidence>
<keyword evidence="4" id="KW-0378">Hydrolase</keyword>
<dbReference type="FunFam" id="3.40.50.300:FF:000145">
    <property type="entry name" value="probable ATP-dependent RNA helicase DHX40"/>
    <property type="match status" value="1"/>
</dbReference>
<dbReference type="SMART" id="SM00847">
    <property type="entry name" value="HA2"/>
    <property type="match status" value="1"/>
</dbReference>
<evidence type="ECO:0000259" key="9">
    <source>
        <dbReference type="PROSITE" id="PS51192"/>
    </source>
</evidence>
<comment type="catalytic activity">
    <reaction evidence="7">
        <text>ATP + H2O = ADP + phosphate + H(+)</text>
        <dbReference type="Rhea" id="RHEA:13065"/>
        <dbReference type="ChEBI" id="CHEBI:15377"/>
        <dbReference type="ChEBI" id="CHEBI:15378"/>
        <dbReference type="ChEBI" id="CHEBI:30616"/>
        <dbReference type="ChEBI" id="CHEBI:43474"/>
        <dbReference type="ChEBI" id="CHEBI:456216"/>
        <dbReference type="EC" id="3.6.4.13"/>
    </reaction>
</comment>
<dbReference type="OrthoDB" id="10253254at2759"/>
<dbReference type="InterPro" id="IPR011709">
    <property type="entry name" value="DEAD-box_helicase_OB_fold"/>
</dbReference>
<dbReference type="SMART" id="SM00487">
    <property type="entry name" value="DEXDc"/>
    <property type="match status" value="1"/>
</dbReference>
<reference evidence="11 12" key="1">
    <citation type="journal article" date="2010" name="Science">
        <title>Pathogenicity determinants in smut fungi revealed by genome comparison.</title>
        <authorList>
            <person name="Schirawski J."/>
            <person name="Mannhaupt G."/>
            <person name="Muench K."/>
            <person name="Brefort T."/>
            <person name="Schipper K."/>
            <person name="Doehlemann G."/>
            <person name="Di Stasio M."/>
            <person name="Roessel N."/>
            <person name="Mendoza-Mendoza A."/>
            <person name="Pester D."/>
            <person name="Mueller O."/>
            <person name="Winterberg B."/>
            <person name="Meyer E."/>
            <person name="Ghareeb H."/>
            <person name="Wollenberg T."/>
            <person name="Muensterkoetter M."/>
            <person name="Wong P."/>
            <person name="Walter M."/>
            <person name="Stukenbrock E."/>
            <person name="Gueldener U."/>
            <person name="Kahmann R."/>
        </authorList>
    </citation>
    <scope>NUCLEOTIDE SEQUENCE [LARGE SCALE GENOMIC DNA]</scope>
    <source>
        <strain evidence="12">SRZ2</strain>
    </source>
</reference>
<name>E6ZZD7_SPORE</name>
<dbReference type="PANTHER" id="PTHR18934:SF136">
    <property type="entry name" value="ATP-DEPENDENT RNA HELICASE DHX35-RELATED"/>
    <property type="match status" value="1"/>
</dbReference>
<dbReference type="InterPro" id="IPR007502">
    <property type="entry name" value="Helicase-assoc_dom"/>
</dbReference>
<feature type="region of interest" description="Disordered" evidence="8">
    <location>
        <begin position="1"/>
        <end position="36"/>
    </location>
</feature>
<dbReference type="Pfam" id="PF00271">
    <property type="entry name" value="Helicase_C"/>
    <property type="match status" value="1"/>
</dbReference>
<dbReference type="PROSITE" id="PS51194">
    <property type="entry name" value="HELICASE_CTER"/>
    <property type="match status" value="1"/>
</dbReference>
<dbReference type="eggNOG" id="KOG0922">
    <property type="taxonomic scope" value="Eukaryota"/>
</dbReference>
<dbReference type="GO" id="GO:0003724">
    <property type="term" value="F:RNA helicase activity"/>
    <property type="evidence" value="ECO:0007669"/>
    <property type="project" value="UniProtKB-EC"/>
</dbReference>
<dbReference type="SMART" id="SM00490">
    <property type="entry name" value="HELICc"/>
    <property type="match status" value="1"/>
</dbReference>
<sequence length="702" mass="75471">MSTSTVPPAFWKPGTARPGSALDRSSTTTPLITSASTPSATLPIHAQRLAILHALETHQTLILVGATGSGKTTQLPQLLLAAGWASASTGIIACTQPRRIAATAAAARVSAELGTPLGQEVGYSIRFEEHSSAATRVRYMTDGALFRECVRDPLLTRYSVVVVDEAHERGVWTDLLLGVLRKIGRKRREFRVVVASATMDAVAMRDFFGDGAAVLTLDGARRFPVHTAFLAEPCADFVQQTIDTIWAIHLTEPQGDILAFLTGRDEIDAVLQHLADRQTDLPASAARMHLLPLHAGLSAAEQTAIFAPTPAAARKVVVATNIAEASITLDGVVYVVDCGFVKVRTATANGIDALSVVPISRASAVQRTGRAGRTRAGKCFRLYTEAAFGEMRATTPPALHRAGVVAALLMLKALGVDDVVRFAWVPPAPAAEVVAAGLQTLVRLGALDAHARLTQMGGWMGEMPLPPHWARIVLAAAEARFACAQEVLTIAAMLQVTHPFIEPDSAQTQLSVRRFAAQQGDMYTLLNVYLAFTAHASAKWCTRHRLSFAALSRAVSIRAQLERFLHRFAASAPHLDSHSSCLGRDDAVERITKCLLTGLFPNLARWDDATMSYTTVLSGTVVHAHPTSVFFNRRPDGGKVWVVYGEAVSADAGGKVWIRDLCVLDELEWVTESVPGVYRVETRWGGGERRAVRTSGGAEDEL</sequence>
<dbReference type="Pfam" id="PF21010">
    <property type="entry name" value="HA2_C"/>
    <property type="match status" value="1"/>
</dbReference>
<proteinExistence type="inferred from homology"/>
<dbReference type="HOGENOM" id="CLU_001832_5_11_1"/>
<dbReference type="EMBL" id="FQ311470">
    <property type="protein sequence ID" value="CBQ72617.1"/>
    <property type="molecule type" value="Genomic_DNA"/>
</dbReference>
<dbReference type="InterPro" id="IPR002464">
    <property type="entry name" value="DNA/RNA_helicase_DEAH_CS"/>
</dbReference>
<evidence type="ECO:0000256" key="6">
    <source>
        <dbReference type="ARBA" id="ARBA00022840"/>
    </source>
</evidence>
<dbReference type="Gene3D" id="1.20.120.1080">
    <property type="match status" value="1"/>
</dbReference>
<organism evidence="11 12">
    <name type="scientific">Sporisorium reilianum (strain SRZ2)</name>
    <name type="common">Maize head smut fungus</name>
    <dbReference type="NCBI Taxonomy" id="999809"/>
    <lineage>
        <taxon>Eukaryota</taxon>
        <taxon>Fungi</taxon>
        <taxon>Dikarya</taxon>
        <taxon>Basidiomycota</taxon>
        <taxon>Ustilaginomycotina</taxon>
        <taxon>Ustilaginomycetes</taxon>
        <taxon>Ustilaginales</taxon>
        <taxon>Ustilaginaceae</taxon>
        <taxon>Sporisorium</taxon>
    </lineage>
</organism>
<dbReference type="SUPFAM" id="SSF52540">
    <property type="entry name" value="P-loop containing nucleoside triphosphate hydrolases"/>
    <property type="match status" value="1"/>
</dbReference>
<keyword evidence="3" id="KW-0547">Nucleotide-binding</keyword>
<dbReference type="AlphaFoldDB" id="E6ZZD7"/>
<evidence type="ECO:0000313" key="11">
    <source>
        <dbReference type="EMBL" id="CBQ72617.1"/>
    </source>
</evidence>
<dbReference type="VEuPathDB" id="FungiDB:sr13298"/>
<dbReference type="InterPro" id="IPR001650">
    <property type="entry name" value="Helicase_C-like"/>
</dbReference>